<reference evidence="5" key="1">
    <citation type="submission" date="2020-05" db="EMBL/GenBank/DDBJ databases">
        <authorList>
            <person name="Chiriac C."/>
            <person name="Salcher M."/>
            <person name="Ghai R."/>
            <person name="Kavagutti S V."/>
        </authorList>
    </citation>
    <scope>NUCLEOTIDE SEQUENCE</scope>
</reference>
<gene>
    <name evidence="5" type="ORF">UFOPK3564_00682</name>
</gene>
<name>A0A6J7GE78_9ZZZZ</name>
<keyword evidence="2" id="KW-0680">Restriction system</keyword>
<dbReference type="Gene3D" id="3.90.220.20">
    <property type="entry name" value="DNA methylase specificity domains"/>
    <property type="match status" value="2"/>
</dbReference>
<dbReference type="Pfam" id="PF01420">
    <property type="entry name" value="Methylase_S"/>
    <property type="match status" value="2"/>
</dbReference>
<sequence length="380" mass="41211">MSTVEMVALTDVVEILDRFRVPVSAKQRQLRVGAVPYYGATGQAGWIDEPIFDEPLVLLGEDAVPFLDPSAPKAYPIDGPSWVNNHAHVLRALPGKVDRAFLVHSLNVADYRGLVNGTTRLKLTQASMKELRIPLPPLAEQRCIVARLAEIGNATTRGAYALGQATTLTEQLRQSVLFRAFDGPSDTTIGEVGEVFVGATPSRADPALWDGTVPWVSSGEVAFDRIGSTREGISESALRNASRRIHPVGTVLVAMIGEGRTRGQAAILDIPAAHNQNCASIRLDRDRMLPEYLFYWFMARYDENRGGGAGSQQPALNGKLVKSLRIPCPPLTVQAAVVADIGAWFTRVEALAGNIENTRTLVRALDAASRYRALRTPAVP</sequence>
<dbReference type="InterPro" id="IPR051212">
    <property type="entry name" value="Type-I_RE_S_subunit"/>
</dbReference>
<feature type="domain" description="Type I restriction modification DNA specificity" evidence="4">
    <location>
        <begin position="188"/>
        <end position="335"/>
    </location>
</feature>
<dbReference type="EMBL" id="CAFBMK010000025">
    <property type="protein sequence ID" value="CAB4902800.1"/>
    <property type="molecule type" value="Genomic_DNA"/>
</dbReference>
<dbReference type="SUPFAM" id="SSF116734">
    <property type="entry name" value="DNA methylase specificity domain"/>
    <property type="match status" value="2"/>
</dbReference>
<dbReference type="CDD" id="cd17262">
    <property type="entry name" value="RMtype1_S_Aco12261I-TRD2-CR2"/>
    <property type="match status" value="1"/>
</dbReference>
<dbReference type="PANTHER" id="PTHR43140">
    <property type="entry name" value="TYPE-1 RESTRICTION ENZYME ECOKI SPECIFICITY PROTEIN"/>
    <property type="match status" value="1"/>
</dbReference>
<feature type="domain" description="Type I restriction modification DNA specificity" evidence="4">
    <location>
        <begin position="1"/>
        <end position="154"/>
    </location>
</feature>
<organism evidence="5">
    <name type="scientific">freshwater metagenome</name>
    <dbReference type="NCBI Taxonomy" id="449393"/>
    <lineage>
        <taxon>unclassified sequences</taxon>
        <taxon>metagenomes</taxon>
        <taxon>ecological metagenomes</taxon>
    </lineage>
</organism>
<accession>A0A6J7GE78</accession>
<dbReference type="PANTHER" id="PTHR43140:SF1">
    <property type="entry name" value="TYPE I RESTRICTION ENZYME ECOKI SPECIFICITY SUBUNIT"/>
    <property type="match status" value="1"/>
</dbReference>
<protein>
    <submittedName>
        <fullName evidence="5">Unannotated protein</fullName>
    </submittedName>
</protein>
<proteinExistence type="inferred from homology"/>
<evidence type="ECO:0000256" key="2">
    <source>
        <dbReference type="ARBA" id="ARBA00022747"/>
    </source>
</evidence>
<dbReference type="GO" id="GO:0009307">
    <property type="term" value="P:DNA restriction-modification system"/>
    <property type="evidence" value="ECO:0007669"/>
    <property type="project" value="UniProtKB-KW"/>
</dbReference>
<evidence type="ECO:0000256" key="3">
    <source>
        <dbReference type="ARBA" id="ARBA00023125"/>
    </source>
</evidence>
<comment type="similarity">
    <text evidence="1">Belongs to the type-I restriction system S methylase family.</text>
</comment>
<evidence type="ECO:0000313" key="5">
    <source>
        <dbReference type="EMBL" id="CAB4902800.1"/>
    </source>
</evidence>
<dbReference type="GO" id="GO:0003677">
    <property type="term" value="F:DNA binding"/>
    <property type="evidence" value="ECO:0007669"/>
    <property type="project" value="UniProtKB-KW"/>
</dbReference>
<dbReference type="InterPro" id="IPR044946">
    <property type="entry name" value="Restrct_endonuc_typeI_TRD_sf"/>
</dbReference>
<evidence type="ECO:0000256" key="1">
    <source>
        <dbReference type="ARBA" id="ARBA00010923"/>
    </source>
</evidence>
<keyword evidence="3" id="KW-0238">DNA-binding</keyword>
<dbReference type="CDD" id="cd17247">
    <property type="entry name" value="RMtype1_S_Eco2747I-TRD2-CR2_like"/>
    <property type="match status" value="1"/>
</dbReference>
<dbReference type="InterPro" id="IPR000055">
    <property type="entry name" value="Restrct_endonuc_typeI_TRD"/>
</dbReference>
<dbReference type="AlphaFoldDB" id="A0A6J7GE78"/>
<evidence type="ECO:0000259" key="4">
    <source>
        <dbReference type="Pfam" id="PF01420"/>
    </source>
</evidence>